<accession>A0A1M6RXX9</accession>
<keyword evidence="1" id="KW-0732">Signal</keyword>
<gene>
    <name evidence="2" type="ORF">SAMN04487891_102236</name>
    <name evidence="3" type="ORF">SAMN05216293_0915</name>
</gene>
<dbReference type="STRING" id="1055723.SAMN05216293_0915"/>
<proteinExistence type="predicted"/>
<feature type="chain" id="PRO_5009920716" description="TonB protein C-terminal" evidence="1">
    <location>
        <begin position="22"/>
        <end position="111"/>
    </location>
</feature>
<reference evidence="3 4" key="1">
    <citation type="submission" date="2016-11" db="EMBL/GenBank/DDBJ databases">
        <authorList>
            <person name="Varghese N."/>
            <person name="Submissions S."/>
        </authorList>
    </citation>
    <scope>NUCLEOTIDE SEQUENCE [LARGE SCALE GENOMIC DNA]</scope>
    <source>
        <strain evidence="3 4">CGMCC 1.12174</strain>
        <strain evidence="2 5">DSM 26351</strain>
    </source>
</reference>
<evidence type="ECO:0000313" key="3">
    <source>
        <dbReference type="EMBL" id="SHK37208.1"/>
    </source>
</evidence>
<evidence type="ECO:0000313" key="2">
    <source>
        <dbReference type="EMBL" id="SFB76999.1"/>
    </source>
</evidence>
<sequence>MKKIKVVYVVLALLATMGVFANKGNNIKVEKDLSAQIYEMLKQYPFELKSEDLTAEVRFTINNKGELVVLSVETQNDFLDNYVKSRLNYQKVDFEQGGPGKIYKIPVRITA</sequence>
<evidence type="ECO:0008006" key="6">
    <source>
        <dbReference type="Google" id="ProtNLM"/>
    </source>
</evidence>
<dbReference type="Proteomes" id="UP000198940">
    <property type="component" value="Unassembled WGS sequence"/>
</dbReference>
<evidence type="ECO:0000313" key="5">
    <source>
        <dbReference type="Proteomes" id="UP000198940"/>
    </source>
</evidence>
<comment type="caution">
    <text evidence="3">The sequence shown here is derived from an EMBL/GenBank/DDBJ whole genome shotgun (WGS) entry which is preliminary data.</text>
</comment>
<evidence type="ECO:0000256" key="1">
    <source>
        <dbReference type="SAM" id="SignalP"/>
    </source>
</evidence>
<dbReference type="RefSeq" id="WP_072877365.1">
    <property type="nucleotide sequence ID" value="NZ_FOKU01000002.1"/>
</dbReference>
<dbReference type="OrthoDB" id="1376285at2"/>
<keyword evidence="5" id="KW-1185">Reference proteome</keyword>
<dbReference type="EMBL" id="FOKU01000002">
    <property type="protein sequence ID" value="SFB76999.1"/>
    <property type="molecule type" value="Genomic_DNA"/>
</dbReference>
<protein>
    <recommendedName>
        <fullName evidence="6">TonB protein C-terminal</fullName>
    </recommendedName>
</protein>
<dbReference type="AlphaFoldDB" id="A0A1M6RXX9"/>
<feature type="signal peptide" evidence="1">
    <location>
        <begin position="1"/>
        <end position="21"/>
    </location>
</feature>
<dbReference type="EMBL" id="FRAT01000002">
    <property type="protein sequence ID" value="SHK37208.1"/>
    <property type="molecule type" value="Genomic_DNA"/>
</dbReference>
<name>A0A1M6RXX9_9FLAO</name>
<organism evidence="3 4">
    <name type="scientific">Flagellimonas taeanensis</name>
    <dbReference type="NCBI Taxonomy" id="1005926"/>
    <lineage>
        <taxon>Bacteria</taxon>
        <taxon>Pseudomonadati</taxon>
        <taxon>Bacteroidota</taxon>
        <taxon>Flavobacteriia</taxon>
        <taxon>Flavobacteriales</taxon>
        <taxon>Flavobacteriaceae</taxon>
        <taxon>Flagellimonas</taxon>
    </lineage>
</organism>
<dbReference type="Proteomes" id="UP000184031">
    <property type="component" value="Unassembled WGS sequence"/>
</dbReference>
<evidence type="ECO:0000313" key="4">
    <source>
        <dbReference type="Proteomes" id="UP000184031"/>
    </source>
</evidence>